<dbReference type="InterPro" id="IPR038731">
    <property type="entry name" value="RgtA/B/C-like"/>
</dbReference>
<gene>
    <name evidence="3" type="ORF">E6Q11_02045</name>
</gene>
<keyword evidence="1" id="KW-0812">Transmembrane</keyword>
<proteinExistence type="predicted"/>
<feature type="transmembrane region" description="Helical" evidence="1">
    <location>
        <begin position="188"/>
        <end position="206"/>
    </location>
</feature>
<reference evidence="3 4" key="1">
    <citation type="submission" date="2018-09" db="EMBL/GenBank/DDBJ databases">
        <title>Metagenome Assembled Genomes from an Advanced Water Purification Facility.</title>
        <authorList>
            <person name="Stamps B.W."/>
            <person name="Spear J.R."/>
        </authorList>
    </citation>
    <scope>NUCLEOTIDE SEQUENCE [LARGE SCALE GENOMIC DNA]</scope>
    <source>
        <strain evidence="3">Bin_63_2</strain>
    </source>
</reference>
<name>A0A5C7JA72_9BACT</name>
<dbReference type="Pfam" id="PF13231">
    <property type="entry name" value="PMT_2"/>
    <property type="match status" value="1"/>
</dbReference>
<feature type="domain" description="Glycosyltransferase RgtA/B/C/D-like" evidence="2">
    <location>
        <begin position="6"/>
        <end position="141"/>
    </location>
</feature>
<feature type="transmembrane region" description="Helical" evidence="1">
    <location>
        <begin position="227"/>
        <end position="246"/>
    </location>
</feature>
<feature type="non-terminal residue" evidence="3">
    <location>
        <position position="1"/>
    </location>
</feature>
<evidence type="ECO:0000313" key="4">
    <source>
        <dbReference type="Proteomes" id="UP000321026"/>
    </source>
</evidence>
<feature type="transmembrane region" description="Helical" evidence="1">
    <location>
        <begin position="12"/>
        <end position="33"/>
    </location>
</feature>
<evidence type="ECO:0000313" key="3">
    <source>
        <dbReference type="EMBL" id="TXG77902.1"/>
    </source>
</evidence>
<feature type="transmembrane region" description="Helical" evidence="1">
    <location>
        <begin position="67"/>
        <end position="84"/>
    </location>
</feature>
<sequence length="247" mass="28253">VYDTTLTERINWALRLPILIINGLLIILSFYLLKKIFPQSPLPILTTLFIALTPALIGISQIINPDALLWSCSLISFLAVIAFLRTTHWTYILLAGIFIGLALLSKYTANVLFPLILSLLFTYPLWNEAWKDKFFSLKNYLQVTVKTFATLLLLAHITFALGMPAVFQKPEKLFDGIFGFWHNMHIDWLLIIPLLLITLDGFFLQGRYSAKLIRLTAFWKPTILSSLRWSLLIPLLFFGSLFFLSLG</sequence>
<feature type="transmembrane region" description="Helical" evidence="1">
    <location>
        <begin position="148"/>
        <end position="168"/>
    </location>
</feature>
<keyword evidence="1" id="KW-1133">Transmembrane helix</keyword>
<evidence type="ECO:0000259" key="2">
    <source>
        <dbReference type="Pfam" id="PF13231"/>
    </source>
</evidence>
<dbReference type="Proteomes" id="UP000321026">
    <property type="component" value="Unassembled WGS sequence"/>
</dbReference>
<dbReference type="EMBL" id="SSDS01000034">
    <property type="protein sequence ID" value="TXG77902.1"/>
    <property type="molecule type" value="Genomic_DNA"/>
</dbReference>
<protein>
    <submittedName>
        <fullName evidence="3">Phospholipid carrier-dependent glycosyltransferase</fullName>
    </submittedName>
</protein>
<evidence type="ECO:0000256" key="1">
    <source>
        <dbReference type="SAM" id="Phobius"/>
    </source>
</evidence>
<organism evidence="3 4">
    <name type="scientific">Candidatus Dojkabacteria bacterium</name>
    <dbReference type="NCBI Taxonomy" id="2099670"/>
    <lineage>
        <taxon>Bacteria</taxon>
        <taxon>Candidatus Dojkabacteria</taxon>
    </lineage>
</organism>
<dbReference type="AlphaFoldDB" id="A0A5C7JA72"/>
<keyword evidence="3" id="KW-0808">Transferase</keyword>
<dbReference type="GO" id="GO:0016740">
    <property type="term" value="F:transferase activity"/>
    <property type="evidence" value="ECO:0007669"/>
    <property type="project" value="UniProtKB-KW"/>
</dbReference>
<feature type="transmembrane region" description="Helical" evidence="1">
    <location>
        <begin position="42"/>
        <end position="61"/>
    </location>
</feature>
<accession>A0A5C7JA72</accession>
<comment type="caution">
    <text evidence="3">The sequence shown here is derived from an EMBL/GenBank/DDBJ whole genome shotgun (WGS) entry which is preliminary data.</text>
</comment>
<keyword evidence="1" id="KW-0472">Membrane</keyword>